<dbReference type="Gene3D" id="3.40.50.1000">
    <property type="entry name" value="HAD superfamily/HAD-like"/>
    <property type="match status" value="1"/>
</dbReference>
<dbReference type="RefSeq" id="WP_013034123.1">
    <property type="nucleotide sequence ID" value="NC_013960.1"/>
</dbReference>
<dbReference type="NCBIfam" id="TIGR01686">
    <property type="entry name" value="FkbH"/>
    <property type="match status" value="1"/>
</dbReference>
<dbReference type="InterPro" id="IPR036412">
    <property type="entry name" value="HAD-like_sf"/>
</dbReference>
<dbReference type="OrthoDB" id="323926at2"/>
<dbReference type="Proteomes" id="UP000001844">
    <property type="component" value="Chromosome"/>
</dbReference>
<evidence type="ECO:0000313" key="2">
    <source>
        <dbReference type="EMBL" id="ADE16274.1"/>
    </source>
</evidence>
<dbReference type="InterPro" id="IPR023214">
    <property type="entry name" value="HAD_sf"/>
</dbReference>
<dbReference type="NCBIfam" id="TIGR01681">
    <property type="entry name" value="HAD-SF-IIIC"/>
    <property type="match status" value="1"/>
</dbReference>
<proteinExistence type="predicted"/>
<evidence type="ECO:0000256" key="1">
    <source>
        <dbReference type="SAM" id="MobiDB-lite"/>
    </source>
</evidence>
<dbReference type="STRING" id="472759.Nhal_3224"/>
<feature type="compositionally biased region" description="Basic and acidic residues" evidence="1">
    <location>
        <begin position="1"/>
        <end position="10"/>
    </location>
</feature>
<keyword evidence="3" id="KW-1185">Reference proteome</keyword>
<dbReference type="eggNOG" id="COG3882">
    <property type="taxonomic scope" value="Bacteria"/>
</dbReference>
<gene>
    <name evidence="2" type="ordered locus">Nhal_3224</name>
</gene>
<reference evidence="3" key="1">
    <citation type="submission" date="2010-04" db="EMBL/GenBank/DDBJ databases">
        <title>Complete genome sequence of Nitrosococcus halophilus Nc4, a salt-adapted, aerobic obligate ammonia-oxidizing sulfur purple bacterium.</title>
        <authorList>
            <consortium name="US DOE Joint Genome Institute"/>
            <person name="Campbell M.A."/>
            <person name="Malfatti S.A."/>
            <person name="Chain P.S.G."/>
            <person name="Heidelberg J.F."/>
            <person name="Ward B.B."/>
            <person name="Klotz M.G."/>
        </authorList>
    </citation>
    <scope>NUCLEOTIDE SEQUENCE [LARGE SCALE GENOMIC DNA]</scope>
    <source>
        <strain evidence="3">Nc4</strain>
    </source>
</reference>
<protein>
    <submittedName>
        <fullName evidence="2">FkbH like protein</fullName>
    </submittedName>
</protein>
<evidence type="ECO:0000313" key="3">
    <source>
        <dbReference type="Proteomes" id="UP000001844"/>
    </source>
</evidence>
<name>D5C027_NITHN</name>
<feature type="region of interest" description="Disordered" evidence="1">
    <location>
        <begin position="1"/>
        <end position="22"/>
    </location>
</feature>
<dbReference type="InterPro" id="IPR010037">
    <property type="entry name" value="FkbH_domain"/>
</dbReference>
<dbReference type="HOGENOM" id="CLU_441344_0_0_6"/>
<accession>D5C027</accession>
<dbReference type="InterPro" id="IPR010033">
    <property type="entry name" value="HAD_SF_ppase_IIIC"/>
</dbReference>
<dbReference type="KEGG" id="nhl:Nhal_3224"/>
<dbReference type="Pfam" id="PF00702">
    <property type="entry name" value="Hydrolase"/>
    <property type="match status" value="1"/>
</dbReference>
<dbReference type="EMBL" id="CP001798">
    <property type="protein sequence ID" value="ADE16274.1"/>
    <property type="molecule type" value="Genomic_DNA"/>
</dbReference>
<dbReference type="AlphaFoldDB" id="D5C027"/>
<dbReference type="SUPFAM" id="SSF56784">
    <property type="entry name" value="HAD-like"/>
    <property type="match status" value="1"/>
</dbReference>
<sequence length="616" mass="70123">MFEFDKYEAHRHSKPPARPETAHMSATGIQKISFLMWGEHCIECAAPACFSSCDLYEARPDKRCRRFEYGLYRNRNFPSLHGFGAEVVFKRWGKIETRGNVRMMPVWQVRILEQATTAFSLITNTVGRLLGKMTGNIRWNYATYALMERFVQQLRKGQMKVQPDGFLVEIYNPTPEPLSLQLVMSIDRSRVPMGVPLEQLPHPFVDKLTIDSGFFHKLIPATAFKSIIESGLAFNIALLPEADKGARLVFLSLDFVTLSSKSRAGVGEVKENPKAIKPNAKCMIFDLDNTLWDGVLLEREEVVLRPGMKDLIEMLDKRGILLSIASKNAHDHAWSKLQELGLTEFFLYPKINWLPKSQNIAQIAKDLNIGLDACVFIDDSEFELKEVGQALPQVACHHVSQVTELVKEPRFQGSSSGEAGRRRKLYQENIMRHQAAEGFSGDYIDFLRSCGISLDIQPYASESFERITELVQRTNQLNFSGRKYDRNQIQLILGDAERDKWVLKCQDKFGSYGTVGFCIVRQDAETIEIEDFMLSCRVQGKFIEQALFDFLAKQYSKGDVQRLWVNFCQTDRNAPAKQVLDELKFKPDEKGGLGREVKGDSFACNFIEVRGSVLPH</sequence>
<organism evidence="2 3">
    <name type="scientific">Nitrosococcus halophilus (strain Nc4)</name>
    <dbReference type="NCBI Taxonomy" id="472759"/>
    <lineage>
        <taxon>Bacteria</taxon>
        <taxon>Pseudomonadati</taxon>
        <taxon>Pseudomonadota</taxon>
        <taxon>Gammaproteobacteria</taxon>
        <taxon>Chromatiales</taxon>
        <taxon>Chromatiaceae</taxon>
        <taxon>Nitrosococcus</taxon>
    </lineage>
</organism>